<reference evidence="3" key="1">
    <citation type="journal article" date="2021" name="PeerJ">
        <title>Extensive microbial diversity within the chicken gut microbiome revealed by metagenomics and culture.</title>
        <authorList>
            <person name="Gilroy R."/>
            <person name="Ravi A."/>
            <person name="Getino M."/>
            <person name="Pursley I."/>
            <person name="Horton D.L."/>
            <person name="Alikhan N.F."/>
            <person name="Baker D."/>
            <person name="Gharbi K."/>
            <person name="Hall N."/>
            <person name="Watson M."/>
            <person name="Adriaenssens E.M."/>
            <person name="Foster-Nyarko E."/>
            <person name="Jarju S."/>
            <person name="Secka A."/>
            <person name="Antonio M."/>
            <person name="Oren A."/>
            <person name="Chaudhuri R.R."/>
            <person name="La Ragione R."/>
            <person name="Hildebrand F."/>
            <person name="Pallen M.J."/>
        </authorList>
    </citation>
    <scope>NUCLEOTIDE SEQUENCE</scope>
    <source>
        <strain evidence="3">CHK195-6426</strain>
    </source>
</reference>
<accession>A0A9D1UAG7</accession>
<evidence type="ECO:0000313" key="4">
    <source>
        <dbReference type="Proteomes" id="UP000824265"/>
    </source>
</evidence>
<dbReference type="InterPro" id="IPR050270">
    <property type="entry name" value="DegV_domain_contain"/>
</dbReference>
<sequence>MEEIMFKIITDSTADLPEEYIKEHDLGCMNLSYILDGVTYGHGKELDWKEFYQMMREGKMPTTSQINPEEAKAYLEKVIQTEKEVLCLSFSSGLSGTCGNVMLAAEEIMEEHRDCKIIVIDTLCASLGEGLLVHKAVCLRDQGKTLDEVADWVRENLLHLVHVFTVDDLYHLHRGGRVSKTAAVLGTLAGIKPKLHVDNEGHLILIGKVRGRKKSLTALVDYMEEKIGSYRSENDIVFISHGDALEDAEAVRDMVKERLGIQNFLINRIGPTIGAHSGPGTIALFFMGESR</sequence>
<gene>
    <name evidence="3" type="ORF">H9742_00840</name>
</gene>
<comment type="caution">
    <text evidence="3">The sequence shown here is derived from an EMBL/GenBank/DDBJ whole genome shotgun (WGS) entry which is preliminary data.</text>
</comment>
<keyword evidence="2" id="KW-0446">Lipid-binding</keyword>
<dbReference type="PANTHER" id="PTHR33434:SF3">
    <property type="entry name" value="DEGV DOMAIN-CONTAINING PROTEIN YITS"/>
    <property type="match status" value="1"/>
</dbReference>
<name>A0A9D1UAG7_9FIRM</name>
<protein>
    <submittedName>
        <fullName evidence="3">DegV family protein</fullName>
    </submittedName>
</protein>
<dbReference type="GO" id="GO:0008289">
    <property type="term" value="F:lipid binding"/>
    <property type="evidence" value="ECO:0007669"/>
    <property type="project" value="UniProtKB-KW"/>
</dbReference>
<evidence type="ECO:0000256" key="1">
    <source>
        <dbReference type="ARBA" id="ARBA00003238"/>
    </source>
</evidence>
<dbReference type="Gene3D" id="2.20.28.50">
    <property type="entry name" value="degv family protein"/>
    <property type="match status" value="1"/>
</dbReference>
<dbReference type="NCBIfam" id="TIGR00762">
    <property type="entry name" value="DegV"/>
    <property type="match status" value="1"/>
</dbReference>
<comment type="function">
    <text evidence="1">May bind long-chain fatty acids, such as palmitate, and may play a role in lipid transport or fatty acid metabolism.</text>
</comment>
<dbReference type="Proteomes" id="UP000824265">
    <property type="component" value="Unassembled WGS sequence"/>
</dbReference>
<dbReference type="SUPFAM" id="SSF82549">
    <property type="entry name" value="DAK1/DegV-like"/>
    <property type="match status" value="1"/>
</dbReference>
<evidence type="ECO:0000313" key="3">
    <source>
        <dbReference type="EMBL" id="HIW80068.1"/>
    </source>
</evidence>
<dbReference type="Gene3D" id="3.40.50.10440">
    <property type="entry name" value="Dihydroxyacetone kinase, domain 1"/>
    <property type="match status" value="1"/>
</dbReference>
<dbReference type="Gene3D" id="3.30.1180.10">
    <property type="match status" value="1"/>
</dbReference>
<dbReference type="AlphaFoldDB" id="A0A9D1UAG7"/>
<dbReference type="EMBL" id="DXGH01000004">
    <property type="protein sequence ID" value="HIW80068.1"/>
    <property type="molecule type" value="Genomic_DNA"/>
</dbReference>
<dbReference type="PANTHER" id="PTHR33434">
    <property type="entry name" value="DEGV DOMAIN-CONTAINING PROTEIN DR_1986-RELATED"/>
    <property type="match status" value="1"/>
</dbReference>
<dbReference type="InterPro" id="IPR003797">
    <property type="entry name" value="DegV"/>
</dbReference>
<evidence type="ECO:0000256" key="2">
    <source>
        <dbReference type="ARBA" id="ARBA00023121"/>
    </source>
</evidence>
<reference evidence="3" key="2">
    <citation type="submission" date="2021-04" db="EMBL/GenBank/DDBJ databases">
        <authorList>
            <person name="Gilroy R."/>
        </authorList>
    </citation>
    <scope>NUCLEOTIDE SEQUENCE</scope>
    <source>
        <strain evidence="3">CHK195-6426</strain>
    </source>
</reference>
<dbReference type="Pfam" id="PF02645">
    <property type="entry name" value="DegV"/>
    <property type="match status" value="1"/>
</dbReference>
<proteinExistence type="predicted"/>
<dbReference type="PROSITE" id="PS51482">
    <property type="entry name" value="DEGV"/>
    <property type="match status" value="1"/>
</dbReference>
<dbReference type="InterPro" id="IPR043168">
    <property type="entry name" value="DegV_C"/>
</dbReference>
<organism evidence="3 4">
    <name type="scientific">Candidatus Acetatifactor stercoripullorum</name>
    <dbReference type="NCBI Taxonomy" id="2838414"/>
    <lineage>
        <taxon>Bacteria</taxon>
        <taxon>Bacillati</taxon>
        <taxon>Bacillota</taxon>
        <taxon>Clostridia</taxon>
        <taxon>Lachnospirales</taxon>
        <taxon>Lachnospiraceae</taxon>
        <taxon>Acetatifactor</taxon>
    </lineage>
</organism>